<evidence type="ECO:0000256" key="7">
    <source>
        <dbReference type="SAM" id="Phobius"/>
    </source>
</evidence>
<dbReference type="PANTHER" id="PTHR47808:SF2">
    <property type="entry name" value="LEM DOMAIN-CONTAINING PROTEIN 2"/>
    <property type="match status" value="1"/>
</dbReference>
<evidence type="ECO:0000256" key="6">
    <source>
        <dbReference type="SAM" id="MobiDB-lite"/>
    </source>
</evidence>
<keyword evidence="4 7" id="KW-0472">Membrane</keyword>
<gene>
    <name evidence="9" type="ORF">H696_01577</name>
</gene>
<dbReference type="GO" id="GO:0005783">
    <property type="term" value="C:endoplasmic reticulum"/>
    <property type="evidence" value="ECO:0007669"/>
    <property type="project" value="TreeGrafter"/>
</dbReference>
<feature type="compositionally biased region" description="Low complexity" evidence="6">
    <location>
        <begin position="393"/>
        <end position="427"/>
    </location>
</feature>
<evidence type="ECO:0000313" key="10">
    <source>
        <dbReference type="Proteomes" id="UP000030693"/>
    </source>
</evidence>
<feature type="compositionally biased region" description="Acidic residues" evidence="6">
    <location>
        <begin position="433"/>
        <end position="442"/>
    </location>
</feature>
<evidence type="ECO:0000256" key="2">
    <source>
        <dbReference type="ARBA" id="ARBA00022692"/>
    </source>
</evidence>
<feature type="compositionally biased region" description="Low complexity" evidence="6">
    <location>
        <begin position="264"/>
        <end position="282"/>
    </location>
</feature>
<dbReference type="Proteomes" id="UP000030693">
    <property type="component" value="Unassembled WGS sequence"/>
</dbReference>
<keyword evidence="3 7" id="KW-1133">Transmembrane helix</keyword>
<feature type="transmembrane region" description="Helical" evidence="7">
    <location>
        <begin position="919"/>
        <end position="937"/>
    </location>
</feature>
<accession>A0A058ZCN7</accession>
<feature type="compositionally biased region" description="Basic residues" evidence="6">
    <location>
        <begin position="1"/>
        <end position="10"/>
    </location>
</feature>
<comment type="subcellular location">
    <subcellularLocation>
        <location evidence="1">Nucleus membrane</location>
    </subcellularLocation>
</comment>
<feature type="compositionally biased region" description="Low complexity" evidence="6">
    <location>
        <begin position="151"/>
        <end position="163"/>
    </location>
</feature>
<feature type="region of interest" description="Disordered" evidence="6">
    <location>
        <begin position="514"/>
        <end position="582"/>
    </location>
</feature>
<dbReference type="InterPro" id="IPR044780">
    <property type="entry name" value="Heh2/Src1"/>
</dbReference>
<protein>
    <recommendedName>
        <fullName evidence="8">Man1/Src1-like C-terminal domain-containing protein</fullName>
    </recommendedName>
</protein>
<evidence type="ECO:0000256" key="4">
    <source>
        <dbReference type="ARBA" id="ARBA00023136"/>
    </source>
</evidence>
<evidence type="ECO:0000256" key="3">
    <source>
        <dbReference type="ARBA" id="ARBA00022989"/>
    </source>
</evidence>
<feature type="transmembrane region" description="Helical" evidence="7">
    <location>
        <begin position="593"/>
        <end position="615"/>
    </location>
</feature>
<dbReference type="EMBL" id="KB932202">
    <property type="protein sequence ID" value="KCV72175.1"/>
    <property type="molecule type" value="Genomic_DNA"/>
</dbReference>
<feature type="domain" description="Man1/Src1-like C-terminal" evidence="8">
    <location>
        <begin position="918"/>
        <end position="1058"/>
    </location>
</feature>
<organism evidence="9">
    <name type="scientific">Fonticula alba</name>
    <name type="common">Slime mold</name>
    <dbReference type="NCBI Taxonomy" id="691883"/>
    <lineage>
        <taxon>Eukaryota</taxon>
        <taxon>Rotosphaerida</taxon>
        <taxon>Fonticulaceae</taxon>
        <taxon>Fonticula</taxon>
    </lineage>
</organism>
<evidence type="ECO:0000256" key="1">
    <source>
        <dbReference type="ARBA" id="ARBA00004126"/>
    </source>
</evidence>
<keyword evidence="2 7" id="KW-0812">Transmembrane</keyword>
<sequence>MSGSSRKTRRTPSASASRASPPPQAPSGRRTSPRKVRPVTGRLARRLAYDRILEPGFRASSLDADQLRHLLADVGARQIPTQATKSDLVRMLDQVIDDTPSDFEVSSGEDSDLDDSAPPGTARQQPLALEDLLSESQGGTGRAASRRQRDPATSPALAPASDSAAKKRPAEDSPDHGSKRRASSRSATAAVAAAAAKEALPASDQEMASASEEALSPEPRASRKRKTTTPANPPGVDSPRKSSHRSTAAPAAGSPALLIPHLVSHSPTPSPGASPADSASRSPPVPTIAAAQKEAVRRAVRASVKEPLSLTERKQAAELRASAFQEGPPSPTRLQAPVSLNLASFLQRSPSMRNGVFLDADSAAAGQGPRDDRRFAGARHNDDDTIASEEMDSASSYTDSRLTSSSSGSSSSDDSDPSASDGPSISDVSDVLDFSETEEEPEQAARATLARPMMPAASPALGPNHPLRDLDSRLQPTPSPISPLVHRHILHPGVHPHGQTPPVAEFSRPIRRTGLPASRADPAPGSSRHLLSPHPDQAARRTPAPSPAAPTPGLSPFSLGHLFSPDRSPAGPARQPMTPSSVTAARPNRLLRLAGLLLALLAALVASLSLYSYLWQLARYESLPYCDSQSPGDLWPPADWRNQSCRPCPSPGAILCAGGWPMQCTRRSQQLVRGGPAVGGHLIGPAASPWLRLIFSMLGSSRWRCVANPNAEHMRTLVRQVLAEAHGQALCKELPPGPDGWPVPVSRLAQLAWQHLHEAEGYIPPVLPVKSHDRAGGYYGRPANGAVNGPASRMSLMHPDTFYLFFEDIVSEARLLPTTLCPRLQLPFNCLQSVAMAAAAFPGSNGGGAGAGAGGGGTGPGTLGGHFYGGEADTSGGSRGPGIDNEQLYFLADPTAAGPRKLLLVPGYTRSSACQARRLARLVGLLAAAALGMSLLWRHWREWGARRDWIDQRTRQTRALLQRQAAKAQSPDTPSTSAVLSIAQLRAAAFGESRHLEETFSLFRPRGWLPAARRMVGLGDWRPAAWLQVVEAIRRDARIREITHRIAGDDHDCWEWIAPLDVDFLALAGDLADGGPASELGPVAASLAGGQPSQPVTAPAQLDGSFRLPSLFLG</sequence>
<dbReference type="GO" id="GO:0034399">
    <property type="term" value="C:nuclear periphery"/>
    <property type="evidence" value="ECO:0007669"/>
    <property type="project" value="TreeGrafter"/>
</dbReference>
<keyword evidence="5" id="KW-0539">Nucleus</keyword>
<evidence type="ECO:0000256" key="5">
    <source>
        <dbReference type="ARBA" id="ARBA00023242"/>
    </source>
</evidence>
<feature type="compositionally biased region" description="Acidic residues" evidence="6">
    <location>
        <begin position="99"/>
        <end position="115"/>
    </location>
</feature>
<dbReference type="PANTHER" id="PTHR47808">
    <property type="entry name" value="INNER NUCLEAR MEMBRANE PROTEIN HEH2-RELATED"/>
    <property type="match status" value="1"/>
</dbReference>
<dbReference type="GO" id="GO:0005637">
    <property type="term" value="C:nuclear inner membrane"/>
    <property type="evidence" value="ECO:0007669"/>
    <property type="project" value="InterPro"/>
</dbReference>
<keyword evidence="10" id="KW-1185">Reference proteome</keyword>
<reference evidence="9" key="1">
    <citation type="submission" date="2013-04" db="EMBL/GenBank/DDBJ databases">
        <title>The Genome Sequence of Fonticula alba ATCC 38817.</title>
        <authorList>
            <consortium name="The Broad Institute Genomics Platform"/>
            <person name="Russ C."/>
            <person name="Cuomo C."/>
            <person name="Burger G."/>
            <person name="Gray M.W."/>
            <person name="Holland P.W.H."/>
            <person name="King N."/>
            <person name="Lang F.B.F."/>
            <person name="Roger A.J."/>
            <person name="Ruiz-Trillo I."/>
            <person name="Brown M."/>
            <person name="Walker B."/>
            <person name="Young S."/>
            <person name="Zeng Q."/>
            <person name="Gargeya S."/>
            <person name="Fitzgerald M."/>
            <person name="Haas B."/>
            <person name="Abouelleil A."/>
            <person name="Allen A.W."/>
            <person name="Alvarado L."/>
            <person name="Arachchi H.M."/>
            <person name="Berlin A.M."/>
            <person name="Chapman S.B."/>
            <person name="Gainer-Dewar J."/>
            <person name="Goldberg J."/>
            <person name="Griggs A."/>
            <person name="Gujja S."/>
            <person name="Hansen M."/>
            <person name="Howarth C."/>
            <person name="Imamovic A."/>
            <person name="Ireland A."/>
            <person name="Larimer J."/>
            <person name="McCowan C."/>
            <person name="Murphy C."/>
            <person name="Pearson M."/>
            <person name="Poon T.W."/>
            <person name="Priest M."/>
            <person name="Roberts A."/>
            <person name="Saif S."/>
            <person name="Shea T."/>
            <person name="Sisk P."/>
            <person name="Sykes S."/>
            <person name="Wortman J."/>
            <person name="Nusbaum C."/>
            <person name="Birren B."/>
        </authorList>
    </citation>
    <scope>NUCLEOTIDE SEQUENCE [LARGE SCALE GENOMIC DNA]</scope>
    <source>
        <strain evidence="9">ATCC 38817</strain>
    </source>
</reference>
<dbReference type="GO" id="GO:0071763">
    <property type="term" value="P:nuclear membrane organization"/>
    <property type="evidence" value="ECO:0007669"/>
    <property type="project" value="TreeGrafter"/>
</dbReference>
<feature type="region of interest" description="Disordered" evidence="6">
    <location>
        <begin position="99"/>
        <end position="293"/>
    </location>
</feature>
<dbReference type="RefSeq" id="XP_009493753.1">
    <property type="nucleotide sequence ID" value="XM_009495478.1"/>
</dbReference>
<feature type="compositionally biased region" description="Basic and acidic residues" evidence="6">
    <location>
        <begin position="164"/>
        <end position="177"/>
    </location>
</feature>
<dbReference type="InterPro" id="IPR018996">
    <property type="entry name" value="Man1/Src1-like_C"/>
</dbReference>
<evidence type="ECO:0000313" key="9">
    <source>
        <dbReference type="EMBL" id="KCV72175.1"/>
    </source>
</evidence>
<dbReference type="Pfam" id="PF09402">
    <property type="entry name" value="MSC"/>
    <property type="match status" value="1"/>
</dbReference>
<dbReference type="GeneID" id="20526302"/>
<feature type="compositionally biased region" description="Low complexity" evidence="6">
    <location>
        <begin position="184"/>
        <end position="203"/>
    </location>
</feature>
<feature type="compositionally biased region" description="Basic and acidic residues" evidence="6">
    <location>
        <begin position="369"/>
        <end position="383"/>
    </location>
</feature>
<name>A0A058ZCN7_FONAL</name>
<proteinExistence type="predicted"/>
<feature type="region of interest" description="Disordered" evidence="6">
    <location>
        <begin position="361"/>
        <end position="485"/>
    </location>
</feature>
<feature type="region of interest" description="Disordered" evidence="6">
    <location>
        <begin position="1"/>
        <end position="42"/>
    </location>
</feature>
<dbReference type="GO" id="GO:0003682">
    <property type="term" value="F:chromatin binding"/>
    <property type="evidence" value="ECO:0007669"/>
    <property type="project" value="InterPro"/>
</dbReference>
<dbReference type="AlphaFoldDB" id="A0A058ZCN7"/>
<evidence type="ECO:0000259" key="8">
    <source>
        <dbReference type="Pfam" id="PF09402"/>
    </source>
</evidence>